<dbReference type="GeneID" id="70182991"/>
<feature type="transmembrane region" description="Helical" evidence="6">
    <location>
        <begin position="20"/>
        <end position="40"/>
    </location>
</feature>
<dbReference type="Proteomes" id="UP000756346">
    <property type="component" value="Unassembled WGS sequence"/>
</dbReference>
<evidence type="ECO:0000256" key="5">
    <source>
        <dbReference type="ARBA" id="ARBA00038359"/>
    </source>
</evidence>
<evidence type="ECO:0000259" key="7">
    <source>
        <dbReference type="Pfam" id="PF20684"/>
    </source>
</evidence>
<comment type="similarity">
    <text evidence="5">Belongs to the SAT4 family.</text>
</comment>
<evidence type="ECO:0000256" key="3">
    <source>
        <dbReference type="ARBA" id="ARBA00022989"/>
    </source>
</evidence>
<dbReference type="Pfam" id="PF20684">
    <property type="entry name" value="Fung_rhodopsin"/>
    <property type="match status" value="1"/>
</dbReference>
<dbReference type="PANTHER" id="PTHR33048">
    <property type="entry name" value="PTH11-LIKE INTEGRAL MEMBRANE PROTEIN (AFU_ORTHOLOGUE AFUA_5G11245)"/>
    <property type="match status" value="1"/>
</dbReference>
<evidence type="ECO:0000256" key="1">
    <source>
        <dbReference type="ARBA" id="ARBA00004141"/>
    </source>
</evidence>
<keyword evidence="2 6" id="KW-0812">Transmembrane</keyword>
<feature type="transmembrane region" description="Helical" evidence="6">
    <location>
        <begin position="209"/>
        <end position="229"/>
    </location>
</feature>
<gene>
    <name evidence="8" type="ORF">B0I36DRAFT_319684</name>
</gene>
<dbReference type="PANTHER" id="PTHR33048:SF47">
    <property type="entry name" value="INTEGRAL MEMBRANE PROTEIN-RELATED"/>
    <property type="match status" value="1"/>
</dbReference>
<keyword evidence="3 6" id="KW-1133">Transmembrane helix</keyword>
<sequence>MAPPQPLPPDAYDSRANSIIAVVAAGLFISSTAVALRFYVRLGIVKKFGPDDWGVAIFLVFVLVLGILAALNTASGLGRHISVLSHDEIVTWWKENFFALLAYQLAIASGKVTFLLQFRRIFPLPHVQRICDVFAGFVIVWGFISTLTVLFSCNPISENWDMTHPNQCINRMVFWYFNSIVNILTDIIIYIIPLPILRTLSSIGRVQKYILVGIFCLGFFTCVISVVRITRLYAAIMSTDPPWHTIEVAIWSVVELSCAVVCVCIPTLRPLLPKGLASSGTPQSAKLYRWRLPWTTNSGASAEVESQQPTPQLDRDTTCTGTVVALGKLVSPAAEVEAPFACAVAH</sequence>
<feature type="transmembrane region" description="Helical" evidence="6">
    <location>
        <begin position="52"/>
        <end position="77"/>
    </location>
</feature>
<protein>
    <recommendedName>
        <fullName evidence="7">Rhodopsin domain-containing protein</fullName>
    </recommendedName>
</protein>
<dbReference type="EMBL" id="JAGTJQ010000004">
    <property type="protein sequence ID" value="KAH7032600.1"/>
    <property type="molecule type" value="Genomic_DNA"/>
</dbReference>
<keyword evidence="9" id="KW-1185">Reference proteome</keyword>
<reference evidence="8" key="1">
    <citation type="journal article" date="2021" name="Nat. Commun.">
        <title>Genetic determinants of endophytism in the Arabidopsis root mycobiome.</title>
        <authorList>
            <person name="Mesny F."/>
            <person name="Miyauchi S."/>
            <person name="Thiergart T."/>
            <person name="Pickel B."/>
            <person name="Atanasova L."/>
            <person name="Karlsson M."/>
            <person name="Huettel B."/>
            <person name="Barry K.W."/>
            <person name="Haridas S."/>
            <person name="Chen C."/>
            <person name="Bauer D."/>
            <person name="Andreopoulos W."/>
            <person name="Pangilinan J."/>
            <person name="LaButti K."/>
            <person name="Riley R."/>
            <person name="Lipzen A."/>
            <person name="Clum A."/>
            <person name="Drula E."/>
            <person name="Henrissat B."/>
            <person name="Kohler A."/>
            <person name="Grigoriev I.V."/>
            <person name="Martin F.M."/>
            <person name="Hacquard S."/>
        </authorList>
    </citation>
    <scope>NUCLEOTIDE SEQUENCE</scope>
    <source>
        <strain evidence="8">MPI-CAGE-CH-0230</strain>
    </source>
</reference>
<evidence type="ECO:0000256" key="2">
    <source>
        <dbReference type="ARBA" id="ARBA00022692"/>
    </source>
</evidence>
<dbReference type="RefSeq" id="XP_046013432.1">
    <property type="nucleotide sequence ID" value="XM_046153445.1"/>
</dbReference>
<comment type="subcellular location">
    <subcellularLocation>
        <location evidence="1">Membrane</location>
        <topology evidence="1">Multi-pass membrane protein</topology>
    </subcellularLocation>
</comment>
<dbReference type="InterPro" id="IPR052337">
    <property type="entry name" value="SAT4-like"/>
</dbReference>
<organism evidence="8 9">
    <name type="scientific">Microdochium trichocladiopsis</name>
    <dbReference type="NCBI Taxonomy" id="1682393"/>
    <lineage>
        <taxon>Eukaryota</taxon>
        <taxon>Fungi</taxon>
        <taxon>Dikarya</taxon>
        <taxon>Ascomycota</taxon>
        <taxon>Pezizomycotina</taxon>
        <taxon>Sordariomycetes</taxon>
        <taxon>Xylariomycetidae</taxon>
        <taxon>Xylariales</taxon>
        <taxon>Microdochiaceae</taxon>
        <taxon>Microdochium</taxon>
    </lineage>
</organism>
<name>A0A9P8Y892_9PEZI</name>
<proteinExistence type="inferred from homology"/>
<feature type="domain" description="Rhodopsin" evidence="7">
    <location>
        <begin position="36"/>
        <end position="272"/>
    </location>
</feature>
<evidence type="ECO:0000313" key="9">
    <source>
        <dbReference type="Proteomes" id="UP000756346"/>
    </source>
</evidence>
<feature type="transmembrane region" description="Helical" evidence="6">
    <location>
        <begin position="130"/>
        <end position="152"/>
    </location>
</feature>
<feature type="transmembrane region" description="Helical" evidence="6">
    <location>
        <begin position="97"/>
        <end position="118"/>
    </location>
</feature>
<dbReference type="OrthoDB" id="3648173at2759"/>
<comment type="caution">
    <text evidence="8">The sequence shown here is derived from an EMBL/GenBank/DDBJ whole genome shotgun (WGS) entry which is preliminary data.</text>
</comment>
<evidence type="ECO:0000256" key="4">
    <source>
        <dbReference type="ARBA" id="ARBA00023136"/>
    </source>
</evidence>
<dbReference type="InterPro" id="IPR049326">
    <property type="entry name" value="Rhodopsin_dom_fungi"/>
</dbReference>
<feature type="transmembrane region" description="Helical" evidence="6">
    <location>
        <begin position="172"/>
        <end position="197"/>
    </location>
</feature>
<evidence type="ECO:0000256" key="6">
    <source>
        <dbReference type="SAM" id="Phobius"/>
    </source>
</evidence>
<keyword evidence="4 6" id="KW-0472">Membrane</keyword>
<evidence type="ECO:0000313" key="8">
    <source>
        <dbReference type="EMBL" id="KAH7032600.1"/>
    </source>
</evidence>
<accession>A0A9P8Y892</accession>
<dbReference type="GO" id="GO:0016020">
    <property type="term" value="C:membrane"/>
    <property type="evidence" value="ECO:0007669"/>
    <property type="project" value="UniProtKB-SubCell"/>
</dbReference>
<dbReference type="AlphaFoldDB" id="A0A9P8Y892"/>